<dbReference type="InterPro" id="IPR004161">
    <property type="entry name" value="EFTu-like_2"/>
</dbReference>
<dbReference type="InterPro" id="IPR000178">
    <property type="entry name" value="TF_IF2_bacterial-like"/>
</dbReference>
<dbReference type="EMBL" id="UINC01099430">
    <property type="protein sequence ID" value="SVC58705.1"/>
    <property type="molecule type" value="Genomic_DNA"/>
</dbReference>
<dbReference type="Gene3D" id="2.40.30.10">
    <property type="entry name" value="Translation factors"/>
    <property type="match status" value="1"/>
</dbReference>
<dbReference type="PANTHER" id="PTHR43381">
    <property type="entry name" value="TRANSLATION INITIATION FACTOR IF-2-RELATED"/>
    <property type="match status" value="1"/>
</dbReference>
<reference evidence="5" key="1">
    <citation type="submission" date="2018-05" db="EMBL/GenBank/DDBJ databases">
        <authorList>
            <person name="Lanie J.A."/>
            <person name="Ng W.-L."/>
            <person name="Kazmierczak K.M."/>
            <person name="Andrzejewski T.M."/>
            <person name="Davidsen T.M."/>
            <person name="Wayne K.J."/>
            <person name="Tettelin H."/>
            <person name="Glass J.I."/>
            <person name="Rusch D."/>
            <person name="Podicherti R."/>
            <person name="Tsui H.-C.T."/>
            <person name="Winkler M.E."/>
        </authorList>
    </citation>
    <scope>NUCLEOTIDE SEQUENCE</scope>
</reference>
<dbReference type="Pfam" id="PF03144">
    <property type="entry name" value="GTP_EFTU_D2"/>
    <property type="match status" value="1"/>
</dbReference>
<feature type="domain" description="Translation elongation factor EFTu-like" evidence="4">
    <location>
        <begin position="29"/>
        <end position="83"/>
    </location>
</feature>
<organism evidence="5">
    <name type="scientific">marine metagenome</name>
    <dbReference type="NCBI Taxonomy" id="408172"/>
    <lineage>
        <taxon>unclassified sequences</taxon>
        <taxon>metagenomes</taxon>
        <taxon>ecological metagenomes</taxon>
    </lineage>
</organism>
<feature type="non-terminal residue" evidence="5">
    <location>
        <position position="1"/>
    </location>
</feature>
<dbReference type="FunFam" id="2.40.30.10:FF:000008">
    <property type="entry name" value="Translation initiation factor IF-2"/>
    <property type="match status" value="1"/>
</dbReference>
<evidence type="ECO:0000256" key="3">
    <source>
        <dbReference type="ARBA" id="ARBA00023134"/>
    </source>
</evidence>
<gene>
    <name evidence="5" type="ORF">METZ01_LOCUS311559</name>
</gene>
<evidence type="ECO:0000313" key="5">
    <source>
        <dbReference type="EMBL" id="SVC58705.1"/>
    </source>
</evidence>
<evidence type="ECO:0000256" key="2">
    <source>
        <dbReference type="ARBA" id="ARBA00022741"/>
    </source>
</evidence>
<sequence length="110" mass="12459">LEGMLKPALREHKLGNAQILEIFDVGKVGKVAGCRVTNGLARRGAKVRLLRDDIVIHDGTLKTLRSFKDDVREVKEGFECGMSFENYSDLRQDDVMEFYEVEEVARTLDS</sequence>
<dbReference type="GO" id="GO:0003924">
    <property type="term" value="F:GTPase activity"/>
    <property type="evidence" value="ECO:0007669"/>
    <property type="project" value="InterPro"/>
</dbReference>
<dbReference type="PANTHER" id="PTHR43381:SF5">
    <property type="entry name" value="TR-TYPE G DOMAIN-CONTAINING PROTEIN"/>
    <property type="match status" value="1"/>
</dbReference>
<dbReference type="AlphaFoldDB" id="A0A382NEF0"/>
<keyword evidence="2" id="KW-0547">Nucleotide-binding</keyword>
<dbReference type="GO" id="GO:0005829">
    <property type="term" value="C:cytosol"/>
    <property type="evidence" value="ECO:0007669"/>
    <property type="project" value="TreeGrafter"/>
</dbReference>
<comment type="subcellular location">
    <subcellularLocation>
        <location evidence="1">Cytoplasm</location>
    </subcellularLocation>
</comment>
<dbReference type="SUPFAM" id="SSF50447">
    <property type="entry name" value="Translation proteins"/>
    <property type="match status" value="1"/>
</dbReference>
<proteinExistence type="predicted"/>
<dbReference type="InterPro" id="IPR009000">
    <property type="entry name" value="Transl_B-barrel_sf"/>
</dbReference>
<evidence type="ECO:0000256" key="1">
    <source>
        <dbReference type="ARBA" id="ARBA00004496"/>
    </source>
</evidence>
<dbReference type="CDD" id="cd03692">
    <property type="entry name" value="mtIF2_IVc"/>
    <property type="match status" value="1"/>
</dbReference>
<evidence type="ECO:0000259" key="4">
    <source>
        <dbReference type="Pfam" id="PF03144"/>
    </source>
</evidence>
<accession>A0A382NEF0</accession>
<keyword evidence="3" id="KW-0342">GTP-binding</keyword>
<dbReference type="GO" id="GO:0005525">
    <property type="term" value="F:GTP binding"/>
    <property type="evidence" value="ECO:0007669"/>
    <property type="project" value="UniProtKB-KW"/>
</dbReference>
<dbReference type="GO" id="GO:0003743">
    <property type="term" value="F:translation initiation factor activity"/>
    <property type="evidence" value="ECO:0007669"/>
    <property type="project" value="InterPro"/>
</dbReference>
<name>A0A382NEF0_9ZZZZ</name>
<dbReference type="PROSITE" id="PS01176">
    <property type="entry name" value="IF2"/>
    <property type="match status" value="1"/>
</dbReference>
<protein>
    <recommendedName>
        <fullName evidence="4">Translation elongation factor EFTu-like domain-containing protein</fullName>
    </recommendedName>
</protein>
<dbReference type="InterPro" id="IPR015760">
    <property type="entry name" value="TIF_IF2"/>
</dbReference>